<comment type="subunit">
    <text evidence="14">Monomer. Interacts with integrins; the interaction promotes cell adhesion.</text>
</comment>
<proteinExistence type="predicted"/>
<evidence type="ECO:0000256" key="13">
    <source>
        <dbReference type="ARBA" id="ARBA00045301"/>
    </source>
</evidence>
<evidence type="ECO:0000256" key="1">
    <source>
        <dbReference type="ARBA" id="ARBA00004613"/>
    </source>
</evidence>
<evidence type="ECO:0000256" key="14">
    <source>
        <dbReference type="ARBA" id="ARBA00046591"/>
    </source>
</evidence>
<evidence type="ECO:0000256" key="11">
    <source>
        <dbReference type="ARBA" id="ARBA00033169"/>
    </source>
</evidence>
<reference evidence="17" key="1">
    <citation type="journal article" date="2022" name="bioRxiv">
        <title>Sequencing and chromosome-scale assembly of the giantPleurodeles waltlgenome.</title>
        <authorList>
            <person name="Brown T."/>
            <person name="Elewa A."/>
            <person name="Iarovenko S."/>
            <person name="Subramanian E."/>
            <person name="Araus A.J."/>
            <person name="Petzold A."/>
            <person name="Susuki M."/>
            <person name="Suzuki K.-i.T."/>
            <person name="Hayashi T."/>
            <person name="Toyoda A."/>
            <person name="Oliveira C."/>
            <person name="Osipova E."/>
            <person name="Leigh N.D."/>
            <person name="Simon A."/>
            <person name="Yun M.H."/>
        </authorList>
    </citation>
    <scope>NUCLEOTIDE SEQUENCE</scope>
    <source>
        <strain evidence="17">20211129_DDA</strain>
        <tissue evidence="17">Liver</tissue>
    </source>
</reference>
<feature type="compositionally biased region" description="Basic and acidic residues" evidence="15">
    <location>
        <begin position="68"/>
        <end position="80"/>
    </location>
</feature>
<evidence type="ECO:0000256" key="6">
    <source>
        <dbReference type="ARBA" id="ARBA00022641"/>
    </source>
</evidence>
<evidence type="ECO:0000256" key="16">
    <source>
        <dbReference type="SAM" id="Phobius"/>
    </source>
</evidence>
<dbReference type="Pfam" id="PF05432">
    <property type="entry name" value="BSP_II"/>
    <property type="match status" value="1"/>
</dbReference>
<organism evidence="17 18">
    <name type="scientific">Pleurodeles waltl</name>
    <name type="common">Iberian ribbed newt</name>
    <dbReference type="NCBI Taxonomy" id="8319"/>
    <lineage>
        <taxon>Eukaryota</taxon>
        <taxon>Metazoa</taxon>
        <taxon>Chordata</taxon>
        <taxon>Craniata</taxon>
        <taxon>Vertebrata</taxon>
        <taxon>Euteleostomi</taxon>
        <taxon>Amphibia</taxon>
        <taxon>Batrachia</taxon>
        <taxon>Caudata</taxon>
        <taxon>Salamandroidea</taxon>
        <taxon>Salamandridae</taxon>
        <taxon>Pleurodelinae</taxon>
        <taxon>Pleurodeles</taxon>
    </lineage>
</organism>
<keyword evidence="8" id="KW-0730">Sialic acid</keyword>
<dbReference type="GO" id="GO:0030282">
    <property type="term" value="P:bone mineralization"/>
    <property type="evidence" value="ECO:0007669"/>
    <property type="project" value="TreeGrafter"/>
</dbReference>
<keyword evidence="6" id="KW-0765">Sulfation</keyword>
<feature type="region of interest" description="Disordered" evidence="15">
    <location>
        <begin position="88"/>
        <end position="376"/>
    </location>
</feature>
<evidence type="ECO:0000256" key="9">
    <source>
        <dbReference type="ARBA" id="ARBA00023180"/>
    </source>
</evidence>
<comment type="caution">
    <text evidence="17">The sequence shown here is derived from an EMBL/GenBank/DDBJ whole genome shotgun (WGS) entry which is preliminary data.</text>
</comment>
<protein>
    <recommendedName>
        <fullName evidence="2">Integrin-binding sialoprotein</fullName>
    </recommendedName>
    <alternativeName>
        <fullName evidence="12">Bone sialoprotein 2</fullName>
    </alternativeName>
    <alternativeName>
        <fullName evidence="11">Bone sialoprotein II</fullName>
    </alternativeName>
    <alternativeName>
        <fullName evidence="10">Cell-binding sialoprotein</fullName>
    </alternativeName>
</protein>
<evidence type="ECO:0000256" key="10">
    <source>
        <dbReference type="ARBA" id="ARBA00032072"/>
    </source>
</evidence>
<feature type="compositionally biased region" description="Low complexity" evidence="15">
    <location>
        <begin position="230"/>
        <end position="242"/>
    </location>
</feature>
<gene>
    <name evidence="17" type="ORF">NDU88_001492</name>
</gene>
<dbReference type="EMBL" id="JANPWB010000002">
    <property type="protein sequence ID" value="KAJ1206082.1"/>
    <property type="molecule type" value="Genomic_DNA"/>
</dbReference>
<evidence type="ECO:0000256" key="7">
    <source>
        <dbReference type="ARBA" id="ARBA00022889"/>
    </source>
</evidence>
<dbReference type="AlphaFoldDB" id="A0AAV7VZN3"/>
<evidence type="ECO:0000256" key="2">
    <source>
        <dbReference type="ARBA" id="ARBA00018075"/>
    </source>
</evidence>
<evidence type="ECO:0000256" key="5">
    <source>
        <dbReference type="ARBA" id="ARBA00022591"/>
    </source>
</evidence>
<evidence type="ECO:0000256" key="12">
    <source>
        <dbReference type="ARBA" id="ARBA00044555"/>
    </source>
</evidence>
<evidence type="ECO:0000256" key="3">
    <source>
        <dbReference type="ARBA" id="ARBA00022525"/>
    </source>
</evidence>
<keyword evidence="16" id="KW-0472">Membrane</keyword>
<feature type="region of interest" description="Disordered" evidence="15">
    <location>
        <begin position="64"/>
        <end position="83"/>
    </location>
</feature>
<dbReference type="GO" id="GO:0007155">
    <property type="term" value="P:cell adhesion"/>
    <property type="evidence" value="ECO:0007669"/>
    <property type="project" value="UniProtKB-KW"/>
</dbReference>
<keyword evidence="18" id="KW-1185">Reference proteome</keyword>
<evidence type="ECO:0000313" key="18">
    <source>
        <dbReference type="Proteomes" id="UP001066276"/>
    </source>
</evidence>
<dbReference type="GO" id="GO:0005576">
    <property type="term" value="C:extracellular region"/>
    <property type="evidence" value="ECO:0007669"/>
    <property type="project" value="UniProtKB-SubCell"/>
</dbReference>
<dbReference type="GO" id="GO:0030198">
    <property type="term" value="P:extracellular matrix organization"/>
    <property type="evidence" value="ECO:0007669"/>
    <property type="project" value="TreeGrafter"/>
</dbReference>
<feature type="compositionally biased region" description="Basic and acidic residues" evidence="15">
    <location>
        <begin position="169"/>
        <end position="181"/>
    </location>
</feature>
<evidence type="ECO:0000256" key="4">
    <source>
        <dbReference type="ARBA" id="ARBA00022553"/>
    </source>
</evidence>
<dbReference type="InterPro" id="IPR008412">
    <property type="entry name" value="IBSP"/>
</dbReference>
<feature type="compositionally biased region" description="Polar residues" evidence="15">
    <location>
        <begin position="144"/>
        <end position="154"/>
    </location>
</feature>
<evidence type="ECO:0000256" key="8">
    <source>
        <dbReference type="ARBA" id="ARBA00022981"/>
    </source>
</evidence>
<keyword evidence="4" id="KW-0597">Phosphoprotein</keyword>
<accession>A0AAV7VZN3</accession>
<dbReference type="PANTHER" id="PTHR10345:SF0">
    <property type="entry name" value="BONE SIALOPROTEIN 2"/>
    <property type="match status" value="1"/>
</dbReference>
<keyword evidence="9" id="KW-0325">Glycoprotein</keyword>
<keyword evidence="16" id="KW-1133">Transmembrane helix</keyword>
<feature type="compositionally biased region" description="Acidic residues" evidence="15">
    <location>
        <begin position="182"/>
        <end position="210"/>
    </location>
</feature>
<sequence length="416" mass="45700">MPSIRKEGTERNVAEGRNLCLFIPRLPTHTVRSRAADRKLGNMRNIIVLILFIGAVGAFSARRFNRGRGSDSDESDERRVYRPRQHYYFSKHTYARPPVKQVVKARPDSSEENEDSSEEPAVSPDFGGSQGNGGGQAPIRQGVKQETTNTNTGGEQAPIRHVVKQETTNNKKEVPKVKENEVTEEEEDEDEGEEEEGEEGEETEEVEENGENQNATDTNGEIENEEESLNGTETGTNSTNEIEGVEAHANSTSDETDQGLIGAAQTTPASEGNNETIGEQYTTPTSDANNGNIGVEEATTPSEVNIVLQPEATTAGGSEGPENMATEAPVTAENVNVDVINTTPSQTETEGNTVHGNQGEHETDSSTPDYEHGNEYDHVITRGDNYAPYHPYEDEYNYKGYHGYDEYAVQEYYNEA</sequence>
<feature type="compositionally biased region" description="Polar residues" evidence="15">
    <location>
        <begin position="264"/>
        <end position="292"/>
    </location>
</feature>
<feature type="compositionally biased region" description="Polar residues" evidence="15">
    <location>
        <begin position="339"/>
        <end position="356"/>
    </location>
</feature>
<evidence type="ECO:0000256" key="15">
    <source>
        <dbReference type="SAM" id="MobiDB-lite"/>
    </source>
</evidence>
<feature type="transmembrane region" description="Helical" evidence="16">
    <location>
        <begin position="42"/>
        <end position="61"/>
    </location>
</feature>
<evidence type="ECO:0000313" key="17">
    <source>
        <dbReference type="EMBL" id="KAJ1206082.1"/>
    </source>
</evidence>
<feature type="compositionally biased region" description="Basic and acidic residues" evidence="15">
    <location>
        <begin position="358"/>
        <end position="376"/>
    </location>
</feature>
<comment type="subcellular location">
    <subcellularLocation>
        <location evidence="1">Secreted</location>
    </subcellularLocation>
</comment>
<name>A0AAV7VZN3_PLEWA</name>
<keyword evidence="7" id="KW-0130">Cell adhesion</keyword>
<keyword evidence="3" id="KW-0964">Secreted</keyword>
<keyword evidence="16" id="KW-0812">Transmembrane</keyword>
<dbReference type="PANTHER" id="PTHR10345">
    <property type="entry name" value="BONE SIALOPROTEIN 2"/>
    <property type="match status" value="1"/>
</dbReference>
<dbReference type="Proteomes" id="UP001066276">
    <property type="component" value="Chromosome 1_2"/>
</dbReference>
<keyword evidence="5" id="KW-0091">Biomineralization</keyword>
<comment type="function">
    <text evidence="13">Binds tightly to hydroxyapatite. Appears to form an integral part of the mineralized matrix. Probably important to cell-matrix interaction. Promotes adhesion and migration of various cells via the alpha-V/beta-3 integrin receptor (ITGAV:ITGB3).</text>
</comment>